<dbReference type="Gene3D" id="3.40.50.720">
    <property type="entry name" value="NAD(P)-binding Rossmann-like Domain"/>
    <property type="match status" value="1"/>
</dbReference>
<dbReference type="AlphaFoldDB" id="A0A8H4X428"/>
<dbReference type="InterPro" id="IPR051414">
    <property type="entry name" value="Adenylate-forming_Reductase"/>
</dbReference>
<evidence type="ECO:0000313" key="5">
    <source>
        <dbReference type="EMBL" id="KAF4961158.1"/>
    </source>
</evidence>
<dbReference type="Gene3D" id="1.10.1200.10">
    <property type="entry name" value="ACP-like"/>
    <property type="match status" value="1"/>
</dbReference>
<dbReference type="Pfam" id="PF00501">
    <property type="entry name" value="AMP-binding"/>
    <property type="match status" value="1"/>
</dbReference>
<dbReference type="Proteomes" id="UP000604273">
    <property type="component" value="Unassembled WGS sequence"/>
</dbReference>
<organism evidence="5 6">
    <name type="scientific">Fusarium gaditjirri</name>
    <dbReference type="NCBI Taxonomy" id="282569"/>
    <lineage>
        <taxon>Eukaryota</taxon>
        <taxon>Fungi</taxon>
        <taxon>Dikarya</taxon>
        <taxon>Ascomycota</taxon>
        <taxon>Pezizomycotina</taxon>
        <taxon>Sordariomycetes</taxon>
        <taxon>Hypocreomycetidae</taxon>
        <taxon>Hypocreales</taxon>
        <taxon>Nectriaceae</taxon>
        <taxon>Fusarium</taxon>
        <taxon>Fusarium nisikadoi species complex</taxon>
    </lineage>
</organism>
<gene>
    <name evidence="5" type="ORF">FGADI_394</name>
</gene>
<dbReference type="Pfam" id="PF07993">
    <property type="entry name" value="NAD_binding_4"/>
    <property type="match status" value="1"/>
</dbReference>
<dbReference type="InterPro" id="IPR013120">
    <property type="entry name" value="FAR_NAD-bd"/>
</dbReference>
<keyword evidence="6" id="KW-1185">Reference proteome</keyword>
<evidence type="ECO:0000256" key="3">
    <source>
        <dbReference type="ARBA" id="ARBA00022857"/>
    </source>
</evidence>
<dbReference type="EMBL" id="JABFAI010000007">
    <property type="protein sequence ID" value="KAF4961158.1"/>
    <property type="molecule type" value="Genomic_DNA"/>
</dbReference>
<keyword evidence="2" id="KW-0597">Phosphoprotein</keyword>
<name>A0A8H4X428_9HYPO</name>
<dbReference type="InterPro" id="IPR020806">
    <property type="entry name" value="PKS_PP-bd"/>
</dbReference>
<dbReference type="GO" id="GO:0031177">
    <property type="term" value="F:phosphopantetheine binding"/>
    <property type="evidence" value="ECO:0007669"/>
    <property type="project" value="InterPro"/>
</dbReference>
<dbReference type="InterPro" id="IPR000873">
    <property type="entry name" value="AMP-dep_synth/lig_dom"/>
</dbReference>
<evidence type="ECO:0000256" key="1">
    <source>
        <dbReference type="ARBA" id="ARBA00022450"/>
    </source>
</evidence>
<keyword evidence="3" id="KW-0521">NADP</keyword>
<dbReference type="Pfam" id="PF00550">
    <property type="entry name" value="PP-binding"/>
    <property type="match status" value="1"/>
</dbReference>
<dbReference type="PROSITE" id="PS50075">
    <property type="entry name" value="CARRIER"/>
    <property type="match status" value="1"/>
</dbReference>
<dbReference type="SUPFAM" id="SSF51735">
    <property type="entry name" value="NAD(P)-binding Rossmann-fold domains"/>
    <property type="match status" value="1"/>
</dbReference>
<dbReference type="InterPro" id="IPR036291">
    <property type="entry name" value="NAD(P)-bd_dom_sf"/>
</dbReference>
<dbReference type="SUPFAM" id="SSF47336">
    <property type="entry name" value="ACP-like"/>
    <property type="match status" value="1"/>
</dbReference>
<evidence type="ECO:0000256" key="2">
    <source>
        <dbReference type="ARBA" id="ARBA00022553"/>
    </source>
</evidence>
<keyword evidence="1" id="KW-0596">Phosphopantetheine</keyword>
<dbReference type="PANTHER" id="PTHR43439">
    <property type="entry name" value="PHENYLACETATE-COENZYME A LIGASE"/>
    <property type="match status" value="1"/>
</dbReference>
<accession>A0A8H4X428</accession>
<dbReference type="InterPro" id="IPR009081">
    <property type="entry name" value="PP-bd_ACP"/>
</dbReference>
<feature type="domain" description="Carrier" evidence="4">
    <location>
        <begin position="579"/>
        <end position="657"/>
    </location>
</feature>
<evidence type="ECO:0000259" key="4">
    <source>
        <dbReference type="PROSITE" id="PS50075"/>
    </source>
</evidence>
<dbReference type="Gene3D" id="3.40.50.12780">
    <property type="entry name" value="N-terminal domain of ligase-like"/>
    <property type="match status" value="1"/>
</dbReference>
<protein>
    <recommendedName>
        <fullName evidence="4">Carrier domain-containing protein</fullName>
    </recommendedName>
</protein>
<evidence type="ECO:0000313" key="6">
    <source>
        <dbReference type="Proteomes" id="UP000604273"/>
    </source>
</evidence>
<dbReference type="SMART" id="SM00823">
    <property type="entry name" value="PKS_PP"/>
    <property type="match status" value="1"/>
</dbReference>
<proteinExistence type="predicted"/>
<reference evidence="5" key="1">
    <citation type="journal article" date="2020" name="BMC Genomics">
        <title>Correction to: Identification and distribution of gene clusters required for synthesis of sphingolipid metabolism inhibitors in diverse species of the filamentous fungus Fusarium.</title>
        <authorList>
            <person name="Kim H.S."/>
            <person name="Lohmar J.M."/>
            <person name="Busman M."/>
            <person name="Brown D.W."/>
            <person name="Naumann T.A."/>
            <person name="Divon H.H."/>
            <person name="Lysoe E."/>
            <person name="Uhlig S."/>
            <person name="Proctor R.H."/>
        </authorList>
    </citation>
    <scope>NUCLEOTIDE SEQUENCE</scope>
    <source>
        <strain evidence="5">NRRL 45417</strain>
    </source>
</reference>
<comment type="caution">
    <text evidence="5">The sequence shown here is derived from an EMBL/GenBank/DDBJ whole genome shotgun (WGS) entry which is preliminary data.</text>
</comment>
<dbReference type="SUPFAM" id="SSF56801">
    <property type="entry name" value="Acetyl-CoA synthetase-like"/>
    <property type="match status" value="1"/>
</dbReference>
<dbReference type="OrthoDB" id="429813at2759"/>
<dbReference type="InterPro" id="IPR042099">
    <property type="entry name" value="ANL_N_sf"/>
</dbReference>
<dbReference type="PANTHER" id="PTHR43439:SF2">
    <property type="entry name" value="ENZYME, PUTATIVE (JCVI)-RELATED"/>
    <property type="match status" value="1"/>
</dbReference>
<dbReference type="InterPro" id="IPR036736">
    <property type="entry name" value="ACP-like_sf"/>
</dbReference>
<sequence>MASQFRKLIYQELIIHFISTKRVSLFEYCGMADANYFTCTLGEAARLKQKDDKAKTWTTVVELIDDQAERNPDAPALGFATFTHLKSTQVFRHLLTFRHLSDTSKHAAQILSTHLPKAPKSLKIGLLSSSSTEFVLTWLGLMRLGYTVLLLAPQLAPPAVQHLCETLDIRHVFVDDIYEYRARGLSNDIEIIRIPSYTDDSPTDDLEQTPGISGTAYICHTSGTSSGLPKPIPQTQFGVMRALYSFPGKNKPATFSTTPLYHGGFPDCLRAWTSSASIWFFPEGQAPITGANIIRAIDFARAHSPIPVKYFSSVPYVLQMLSEEYGGIEALQTMDLVGVGGAALPPAIGDTLVDAGVNLLSRMGSAECGFLMSSHRDYDNDKDWQFLRAIDDQKLIEFEARENGLSELIVKPGWPFLIKTNREDGSFATSDLFEAHPSIPNAWRYHSRADAQIILANGKKFDPSPIEGSILASSKLLQDVLIFGSGRDYAGALLFPSSSDIGADEVINSVWPHIDKLNSDSQTHTRINKTMLVVVPVKEGKKPLEKSSKGTILRRQAEERYSDEIEGAYSNTSSSATKVPGGGIREAVQDCFEQVLGRQVEPDQDLYRQGVDSISCIQIRKLLEKACLSSKNDQLPLNVVYDQGTVNSLVEYLERTNSGDNELNVDPDDSELNLMQALAEKYSNFDRASRDTSNLVGSAVSSSTSGVKTQARQNRVALDDKKRLAQMAMKIVQDPNDRPMRVVLTGATGFLGAHILHLLREHSNVERIYCLLRADGPFAAQKRASEALFQRFLPPLEPHQDKVVCLPCDLTQKDLGISEEQLREISTSTTKVIHSAWAVNFSLRLSSFEDQISSTKNLINLAKEAGAQFIFVSSIAAVSNSTARPVPETLSHDPKEASPLGYSRSKWVAEQVCDAASKTEKSPMTSIVRVGQLCSNEFGVWNTTEAYPLLLSTSKITGCLPDLPNEVLNWLPVEQAAQAVIKIAFTHSKGSKTPVYHVLNPNFTPSWKDMLGWLTVSNEGPEFEVVSSSEWLERLEKALGDESTNHPSQALLGLWKRSYSKEDGSASDDHGSSLFDVAQTQKVSASIRHVKPLSRERLIKTWKWVNENIKD</sequence>
<reference evidence="5" key="2">
    <citation type="submission" date="2020-05" db="EMBL/GenBank/DDBJ databases">
        <authorList>
            <person name="Kim H.-S."/>
            <person name="Proctor R.H."/>
            <person name="Brown D.W."/>
        </authorList>
    </citation>
    <scope>NUCLEOTIDE SEQUENCE</scope>
    <source>
        <strain evidence="5">NRRL 45417</strain>
    </source>
</reference>
<dbReference type="Pfam" id="PF23562">
    <property type="entry name" value="AMP-binding_C_3"/>
    <property type="match status" value="1"/>
</dbReference>